<dbReference type="PANTHER" id="PTHR11080">
    <property type="entry name" value="PYRAZINAMIDASE/NICOTINAMIDASE"/>
    <property type="match status" value="1"/>
</dbReference>
<evidence type="ECO:0000256" key="2">
    <source>
        <dbReference type="ARBA" id="ARBA00022642"/>
    </source>
</evidence>
<dbReference type="GO" id="GO:0008936">
    <property type="term" value="F:nicotinamidase activity"/>
    <property type="evidence" value="ECO:0007669"/>
    <property type="project" value="UniProtKB-EC"/>
</dbReference>
<evidence type="ECO:0000256" key="4">
    <source>
        <dbReference type="ARBA" id="ARBA00022801"/>
    </source>
</evidence>
<comment type="similarity">
    <text evidence="1">Belongs to the isochorismatase family.</text>
</comment>
<feature type="domain" description="Isochorismatase-like" evidence="8">
    <location>
        <begin position="5"/>
        <end position="183"/>
    </location>
</feature>
<dbReference type="InterPro" id="IPR000868">
    <property type="entry name" value="Isochorismatase-like_dom"/>
</dbReference>
<dbReference type="InterPro" id="IPR036380">
    <property type="entry name" value="Isochorismatase-like_sf"/>
</dbReference>
<proteinExistence type="inferred from homology"/>
<keyword evidence="3" id="KW-0479">Metal-binding</keyword>
<dbReference type="GO" id="GO:0046872">
    <property type="term" value="F:metal ion binding"/>
    <property type="evidence" value="ECO:0007669"/>
    <property type="project" value="UniProtKB-KW"/>
</dbReference>
<keyword evidence="2" id="KW-0662">Pyridine nucleotide biosynthesis</keyword>
<evidence type="ECO:0000256" key="3">
    <source>
        <dbReference type="ARBA" id="ARBA00022723"/>
    </source>
</evidence>
<evidence type="ECO:0000313" key="9">
    <source>
        <dbReference type="EMBL" id="MPM74107.1"/>
    </source>
</evidence>
<accession>A0A645CAZ7</accession>
<dbReference type="SUPFAM" id="SSF52499">
    <property type="entry name" value="Isochorismatase-like hydrolases"/>
    <property type="match status" value="1"/>
</dbReference>
<evidence type="ECO:0000256" key="7">
    <source>
        <dbReference type="ARBA" id="ARBA00043224"/>
    </source>
</evidence>
<evidence type="ECO:0000256" key="6">
    <source>
        <dbReference type="ARBA" id="ARBA00039017"/>
    </source>
</evidence>
<comment type="pathway">
    <text evidence="5">Cofactor biosynthesis; nicotinate biosynthesis; nicotinate from nicotinamide: step 1/1.</text>
</comment>
<dbReference type="AlphaFoldDB" id="A0A645CAZ7"/>
<keyword evidence="4 9" id="KW-0378">Hydrolase</keyword>
<evidence type="ECO:0000259" key="8">
    <source>
        <dbReference type="Pfam" id="PF00857"/>
    </source>
</evidence>
<dbReference type="InterPro" id="IPR052347">
    <property type="entry name" value="Isochorismatase_Nicotinamidase"/>
</dbReference>
<reference evidence="9" key="1">
    <citation type="submission" date="2019-08" db="EMBL/GenBank/DDBJ databases">
        <authorList>
            <person name="Kucharzyk K."/>
            <person name="Murdoch R.W."/>
            <person name="Higgins S."/>
            <person name="Loffler F."/>
        </authorList>
    </citation>
    <scope>NUCLEOTIDE SEQUENCE</scope>
</reference>
<dbReference type="Pfam" id="PF00857">
    <property type="entry name" value="Isochorismatase"/>
    <property type="match status" value="1"/>
</dbReference>
<name>A0A645CAZ7_9ZZZZ</name>
<dbReference type="EC" id="3.5.1.19" evidence="6"/>
<dbReference type="Gene3D" id="3.40.50.850">
    <property type="entry name" value="Isochorismatase-like"/>
    <property type="match status" value="1"/>
</dbReference>
<evidence type="ECO:0000256" key="5">
    <source>
        <dbReference type="ARBA" id="ARBA00037900"/>
    </source>
</evidence>
<dbReference type="PANTHER" id="PTHR11080:SF2">
    <property type="entry name" value="LD05707P"/>
    <property type="match status" value="1"/>
</dbReference>
<sequence>MNNKAHIVVDMLYDFIDGSMACHNSQNAVRESIRFINSNPGQQVFYITDSHPANHCSFIENGGIWPAHCVKGTRGQQIHQSYFTQVTDHCNRPCDANTLAKGEDPKQEQYSGFEAKDRAGKTLEEFLRDKGVQEVIVSGIATEYCINATVSDLSDAGFKVSLIQEALAYVDRQGHEETLIKLQINGITMI</sequence>
<protein>
    <recommendedName>
        <fullName evidence="6">nicotinamidase</fullName>
        <ecNumber evidence="6">3.5.1.19</ecNumber>
    </recommendedName>
    <alternativeName>
        <fullName evidence="7">Nicotinamide deamidase</fullName>
    </alternativeName>
</protein>
<evidence type="ECO:0000256" key="1">
    <source>
        <dbReference type="ARBA" id="ARBA00006336"/>
    </source>
</evidence>
<dbReference type="EMBL" id="VSSQ01025756">
    <property type="protein sequence ID" value="MPM74107.1"/>
    <property type="molecule type" value="Genomic_DNA"/>
</dbReference>
<comment type="caution">
    <text evidence="9">The sequence shown here is derived from an EMBL/GenBank/DDBJ whole genome shotgun (WGS) entry which is preliminary data.</text>
</comment>
<gene>
    <name evidence="9" type="primary">pncA_6</name>
    <name evidence="9" type="ORF">SDC9_121092</name>
</gene>
<organism evidence="9">
    <name type="scientific">bioreactor metagenome</name>
    <dbReference type="NCBI Taxonomy" id="1076179"/>
    <lineage>
        <taxon>unclassified sequences</taxon>
        <taxon>metagenomes</taxon>
        <taxon>ecological metagenomes</taxon>
    </lineage>
</organism>
<dbReference type="GO" id="GO:0019363">
    <property type="term" value="P:pyridine nucleotide biosynthetic process"/>
    <property type="evidence" value="ECO:0007669"/>
    <property type="project" value="UniProtKB-KW"/>
</dbReference>